<keyword evidence="11 14" id="KW-0414">Isoprene biosynthesis</keyword>
<evidence type="ECO:0000256" key="10">
    <source>
        <dbReference type="ARBA" id="ARBA00022723"/>
    </source>
</evidence>
<feature type="site" description="Positions MEP for the nucleophilic attack" evidence="14">
    <location>
        <position position="169"/>
    </location>
</feature>
<keyword evidence="12 14" id="KW-0456">Lyase</keyword>
<comment type="function">
    <text evidence="14">Bifunctional enzyme that catalyzes the formation of 4-diphosphocytidyl-2-C-methyl-D-erythritol from CTP and 2-C-methyl-D-erythritol 4-phosphate (MEP) (IspD), and catalyzes the conversion of 4-diphosphocytidyl-2-C-methyl-D-erythritol 2-phosphate (CDP-ME2P) to 2-C-methyl-D-erythritol 2,4-cyclodiphosphate (ME-CPP) with a corresponding release of cytidine 5-monophosphate (CMP) (IspF).</text>
</comment>
<dbReference type="HAMAP" id="MF_00107">
    <property type="entry name" value="IspF"/>
    <property type="match status" value="1"/>
</dbReference>
<dbReference type="UniPathway" id="UPA00056">
    <property type="reaction ID" value="UER00093"/>
</dbReference>
<dbReference type="RefSeq" id="WP_174513992.1">
    <property type="nucleotide sequence ID" value="NZ_CABFMQ020000142.1"/>
</dbReference>
<evidence type="ECO:0000256" key="3">
    <source>
        <dbReference type="ARBA" id="ARBA00001968"/>
    </source>
</evidence>
<dbReference type="GO" id="GO:0046872">
    <property type="term" value="F:metal ion binding"/>
    <property type="evidence" value="ECO:0007669"/>
    <property type="project" value="UniProtKB-KW"/>
</dbReference>
<evidence type="ECO:0000256" key="13">
    <source>
        <dbReference type="ARBA" id="ARBA00023268"/>
    </source>
</evidence>
<feature type="domain" description="2-C-methyl-D-erythritol 2,4-cyclodiphosphate synthase" evidence="15">
    <location>
        <begin position="247"/>
        <end position="400"/>
    </location>
</feature>
<evidence type="ECO:0000256" key="1">
    <source>
        <dbReference type="ARBA" id="ARBA00000200"/>
    </source>
</evidence>
<keyword evidence="13 14" id="KW-0511">Multifunctional enzyme</keyword>
<gene>
    <name evidence="14 16" type="primary">ispDF</name>
    <name evidence="16" type="ORF">MPC4_80080</name>
</gene>
<feature type="binding site" evidence="14">
    <location>
        <begin position="280"/>
        <end position="281"/>
    </location>
    <ligand>
        <name>4-CDP-2-C-methyl-D-erythritol 2-phosphate</name>
        <dbReference type="ChEBI" id="CHEBI:57919"/>
    </ligand>
</feature>
<reference evidence="16 17" key="1">
    <citation type="submission" date="2019-05" db="EMBL/GenBank/DDBJ databases">
        <authorList>
            <person name="Farhan Ul Haque M."/>
        </authorList>
    </citation>
    <scope>NUCLEOTIDE SEQUENCE [LARGE SCALE GENOMIC DNA]</scope>
    <source>
        <strain evidence="16">2</strain>
    </source>
</reference>
<dbReference type="EC" id="4.6.1.12" evidence="14"/>
<dbReference type="GO" id="GO:0019288">
    <property type="term" value="P:isopentenyl diphosphate biosynthetic process, methylerythritol 4-phosphate pathway"/>
    <property type="evidence" value="ECO:0007669"/>
    <property type="project" value="UniProtKB-UniRule"/>
</dbReference>
<comment type="caution">
    <text evidence="14">Lacks conserved residue(s) required for the propagation of feature annotation.</text>
</comment>
<dbReference type="PROSITE" id="PS01350">
    <property type="entry name" value="ISPF"/>
    <property type="match status" value="1"/>
</dbReference>
<dbReference type="InterPro" id="IPR001228">
    <property type="entry name" value="IspD"/>
</dbReference>
<feature type="site" description="Transition state stabilizer" evidence="14">
    <location>
        <position position="280"/>
    </location>
</feature>
<evidence type="ECO:0000259" key="15">
    <source>
        <dbReference type="Pfam" id="PF02542"/>
    </source>
</evidence>
<dbReference type="Gene3D" id="3.30.1330.50">
    <property type="entry name" value="2-C-methyl-D-erythritol 2,4-cyclodiphosphate synthase"/>
    <property type="match status" value="1"/>
</dbReference>
<feature type="site" description="Positions MEP for the nucleophilic attack" evidence="14">
    <location>
        <position position="226"/>
    </location>
</feature>
<dbReference type="FunFam" id="3.90.550.10:FF:000003">
    <property type="entry name" value="2-C-methyl-D-erythritol 4-phosphate cytidylyltransferase"/>
    <property type="match status" value="1"/>
</dbReference>
<feature type="binding site" evidence="14">
    <location>
        <position position="288"/>
    </location>
    <ligand>
        <name>a divalent metal cation</name>
        <dbReference type="ChEBI" id="CHEBI:60240"/>
    </ligand>
</feature>
<evidence type="ECO:0000256" key="2">
    <source>
        <dbReference type="ARBA" id="ARBA00001282"/>
    </source>
</evidence>
<comment type="similarity">
    <text evidence="14">In the N-terminal section; belongs to the IspD/TarI cytidylyltransferase family. IspD subfamily.</text>
</comment>
<dbReference type="NCBIfam" id="NF006899">
    <property type="entry name" value="PRK09382.1"/>
    <property type="match status" value="1"/>
</dbReference>
<keyword evidence="9 14" id="KW-0548">Nucleotidyltransferase</keyword>
<feature type="binding site" evidence="14">
    <location>
        <begin position="378"/>
        <end position="381"/>
    </location>
    <ligand>
        <name>4-CDP-2-C-methyl-D-erythritol 2-phosphate</name>
        <dbReference type="ChEBI" id="CHEBI:57919"/>
    </ligand>
</feature>
<keyword evidence="10 14" id="KW-0479">Metal-binding</keyword>
<dbReference type="HAMAP" id="MF_01520">
    <property type="entry name" value="IspDF"/>
    <property type="match status" value="1"/>
</dbReference>
<dbReference type="Proteomes" id="UP000485880">
    <property type="component" value="Unassembled WGS sequence"/>
</dbReference>
<accession>A0A8B6MD37</accession>
<comment type="cofactor">
    <cofactor evidence="3 14">
        <name>a divalent metal cation</name>
        <dbReference type="ChEBI" id="CHEBI:60240"/>
    </cofactor>
</comment>
<feature type="region of interest" description="2-C-methyl-D-erythritol 2,4-cyclodiphosphate synthase" evidence="14">
    <location>
        <begin position="248"/>
        <end position="404"/>
    </location>
</feature>
<evidence type="ECO:0000256" key="14">
    <source>
        <dbReference type="HAMAP-Rule" id="MF_01520"/>
    </source>
</evidence>
<feature type="binding site" evidence="14">
    <location>
        <position position="256"/>
    </location>
    <ligand>
        <name>a divalent metal cation</name>
        <dbReference type="ChEBI" id="CHEBI:60240"/>
    </ligand>
</feature>
<dbReference type="NCBIfam" id="TIGR00453">
    <property type="entry name" value="ispD"/>
    <property type="match status" value="1"/>
</dbReference>
<dbReference type="NCBIfam" id="TIGR00151">
    <property type="entry name" value="ispF"/>
    <property type="match status" value="1"/>
</dbReference>
<dbReference type="EMBL" id="CABFMQ020000142">
    <property type="protein sequence ID" value="VTZ52409.1"/>
    <property type="molecule type" value="Genomic_DNA"/>
</dbReference>
<feature type="binding site" evidence="14">
    <location>
        <position position="385"/>
    </location>
    <ligand>
        <name>4-CDP-2-C-methyl-D-erythritol 2-phosphate</name>
        <dbReference type="ChEBI" id="CHEBI:57919"/>
    </ligand>
</feature>
<dbReference type="InterPro" id="IPR034683">
    <property type="entry name" value="IspD/TarI"/>
</dbReference>
<feature type="region of interest" description="2-C-methyl-D-erythritol 4-phosphate cytidylyltransferase" evidence="14">
    <location>
        <begin position="1"/>
        <end position="247"/>
    </location>
</feature>
<feature type="site" description="Transition state stabilizer" evidence="14">
    <location>
        <position position="31"/>
    </location>
</feature>
<dbReference type="SUPFAM" id="SSF69765">
    <property type="entry name" value="IpsF-like"/>
    <property type="match status" value="1"/>
</dbReference>
<evidence type="ECO:0000313" key="17">
    <source>
        <dbReference type="Proteomes" id="UP000485880"/>
    </source>
</evidence>
<protein>
    <recommendedName>
        <fullName evidence="14">Bifunctional enzyme IspD/IspF</fullName>
    </recommendedName>
    <domain>
        <recommendedName>
            <fullName evidence="14">2-C-methyl-D-erythritol 4-phosphate cytidylyltransferase</fullName>
            <ecNumber evidence="14">2.7.7.60</ecNumber>
        </recommendedName>
        <alternativeName>
            <fullName evidence="14">4-diphosphocytidyl-2C-methyl-D-erythritol synthase</fullName>
        </alternativeName>
        <alternativeName>
            <fullName evidence="14">MEP cytidylyltransferase</fullName>
            <shortName evidence="14">MCT</shortName>
        </alternativeName>
    </domain>
    <domain>
        <recommendedName>
            <fullName evidence="14">2-C-methyl-D-erythritol 2,4-cyclodiphosphate synthase</fullName>
            <shortName evidence="14">MECDP-synthase</shortName>
            <shortName evidence="14">MECPP-synthase</shortName>
            <shortName evidence="14">MECPS</shortName>
            <ecNumber evidence="14">4.6.1.12</ecNumber>
        </recommendedName>
    </domain>
</protein>
<name>A0A8B6MD37_METTU</name>
<feature type="binding site" evidence="14">
    <location>
        <begin position="254"/>
        <end position="256"/>
    </location>
    <ligand>
        <name>4-CDP-2-C-methyl-D-erythritol 2-phosphate</name>
        <dbReference type="ChEBI" id="CHEBI:57919"/>
    </ligand>
</feature>
<organism evidence="16 17">
    <name type="scientific">Methylocella tundrae</name>
    <dbReference type="NCBI Taxonomy" id="227605"/>
    <lineage>
        <taxon>Bacteria</taxon>
        <taxon>Pseudomonadati</taxon>
        <taxon>Pseudomonadota</taxon>
        <taxon>Alphaproteobacteria</taxon>
        <taxon>Hyphomicrobiales</taxon>
        <taxon>Beijerinckiaceae</taxon>
        <taxon>Methylocella</taxon>
    </lineage>
</organism>
<dbReference type="InterPro" id="IPR026596">
    <property type="entry name" value="IspD/F"/>
</dbReference>
<comment type="similarity">
    <text evidence="6">Belongs to the IspF family.</text>
</comment>
<evidence type="ECO:0000256" key="12">
    <source>
        <dbReference type="ARBA" id="ARBA00023239"/>
    </source>
</evidence>
<dbReference type="PANTHER" id="PTHR43181:SF1">
    <property type="entry name" value="2-C-METHYL-D-ERYTHRITOL 2,4-CYCLODIPHOSPHATE SYNTHASE, CHLOROPLASTIC"/>
    <property type="match status" value="1"/>
</dbReference>
<dbReference type="InterPro" id="IPR020555">
    <property type="entry name" value="MECDP_synthase_CS"/>
</dbReference>
<sequence length="404" mass="42704">MNARSPLYGAELAILVVAAGRGSRVGAGRPKQYRPLAGRTMLAHNLSALLRAAPHALIAPVIHADDIELYRESVASLGAQAQNLRAPIFGGATRQESVRAGLEALDLDRNKRPKIVLIHDAARIFASDKLICRAILAAKAHGAAIPGVVVTDTIKEIADDDFIARTPPRARLRAVQTPQAFDFDLILAAHRKAAAAGANELTDDAAIAEWVGHRVHVFEGDAGNMKITSAEDVVAAEARLIRDLQDIRTGQGYDVHAFGPGDHIWLGGLKVPHDHGLVGHSDADVLSHAITDALLGALADGDIGSHFPPSDPQWRGAASKIFLAAAAAKVRERGGMIAHIDATLVCERPKVGPHREAIRASIAAIIDVPLDRVAVKATTSERLGFTGRGEGIASIAIATIRLPL</sequence>
<comment type="caution">
    <text evidence="16">The sequence shown here is derived from an EMBL/GenBank/DDBJ whole genome shotgun (WGS) entry which is preliminary data.</text>
</comment>
<proteinExistence type="inferred from homology"/>
<evidence type="ECO:0000256" key="7">
    <source>
        <dbReference type="ARBA" id="ARBA00009789"/>
    </source>
</evidence>
<dbReference type="Pfam" id="PF02542">
    <property type="entry name" value="YgbB"/>
    <property type="match status" value="1"/>
</dbReference>
<dbReference type="InterPro" id="IPR029044">
    <property type="entry name" value="Nucleotide-diphossugar_trans"/>
</dbReference>
<dbReference type="InterPro" id="IPR036571">
    <property type="entry name" value="MECDP_synthase_sf"/>
</dbReference>
<evidence type="ECO:0000256" key="4">
    <source>
        <dbReference type="ARBA" id="ARBA00004709"/>
    </source>
</evidence>
<feature type="binding site" evidence="14">
    <location>
        <position position="254"/>
    </location>
    <ligand>
        <name>a divalent metal cation</name>
        <dbReference type="ChEBI" id="CHEBI:60240"/>
    </ligand>
</feature>
<feature type="site" description="Transition state stabilizer" evidence="14">
    <location>
        <position position="379"/>
    </location>
</feature>
<comment type="catalytic activity">
    <reaction evidence="1 14">
        <text>4-CDP-2-C-methyl-D-erythritol 2-phosphate = 2-C-methyl-D-erythritol 2,4-cyclic diphosphate + CMP</text>
        <dbReference type="Rhea" id="RHEA:23864"/>
        <dbReference type="ChEBI" id="CHEBI:57919"/>
        <dbReference type="ChEBI" id="CHEBI:58483"/>
        <dbReference type="ChEBI" id="CHEBI:60377"/>
        <dbReference type="EC" id="4.6.1.12"/>
    </reaction>
</comment>
<comment type="pathway">
    <text evidence="5 14">Isoprenoid biosynthesis; isopentenyl diphosphate biosynthesis via DXP pathway; isopentenyl diphosphate from 1-deoxy-D-xylulose 5-phosphate: step 2/6.</text>
</comment>
<comment type="pathway">
    <text evidence="4 14">Isoprenoid biosynthesis; isopentenyl diphosphate biosynthesis via DXP pathway; isopentenyl diphosphate from 1-deoxy-D-xylulose 5-phosphate: step 4/6.</text>
</comment>
<dbReference type="InterPro" id="IPR018294">
    <property type="entry name" value="ISPD_synthase_CS"/>
</dbReference>
<dbReference type="SUPFAM" id="SSF53448">
    <property type="entry name" value="Nucleotide-diphospho-sugar transferases"/>
    <property type="match status" value="1"/>
</dbReference>
<feature type="binding site" evidence="14">
    <location>
        <position position="388"/>
    </location>
    <ligand>
        <name>4-CDP-2-C-methyl-D-erythritol 2-phosphate</name>
        <dbReference type="ChEBI" id="CHEBI:57919"/>
    </ligand>
</feature>
<keyword evidence="8 14" id="KW-0808">Transferase</keyword>
<feature type="binding site" evidence="14">
    <location>
        <begin position="302"/>
        <end position="304"/>
    </location>
    <ligand>
        <name>4-CDP-2-C-methyl-D-erythritol 2-phosphate</name>
        <dbReference type="ChEBI" id="CHEBI:57919"/>
    </ligand>
</feature>
<dbReference type="Gene3D" id="3.90.550.10">
    <property type="entry name" value="Spore Coat Polysaccharide Biosynthesis Protein SpsA, Chain A"/>
    <property type="match status" value="1"/>
</dbReference>
<dbReference type="CDD" id="cd00554">
    <property type="entry name" value="MECDP_synthase"/>
    <property type="match status" value="1"/>
</dbReference>
<evidence type="ECO:0000256" key="6">
    <source>
        <dbReference type="ARBA" id="ARBA00008480"/>
    </source>
</evidence>
<dbReference type="CDD" id="cd02516">
    <property type="entry name" value="CDP-ME_synthetase"/>
    <property type="match status" value="1"/>
</dbReference>
<dbReference type="GO" id="GO:0050518">
    <property type="term" value="F:2-C-methyl-D-erythritol 4-phosphate cytidylyltransferase activity"/>
    <property type="evidence" value="ECO:0007669"/>
    <property type="project" value="UniProtKB-UniRule"/>
</dbReference>
<keyword evidence="17" id="KW-1185">Reference proteome</keyword>
<dbReference type="GO" id="GO:0008685">
    <property type="term" value="F:2-C-methyl-D-erythritol 2,4-cyclodiphosphate synthase activity"/>
    <property type="evidence" value="ECO:0007669"/>
    <property type="project" value="UniProtKB-UniRule"/>
</dbReference>
<dbReference type="PROSITE" id="PS01295">
    <property type="entry name" value="ISPD"/>
    <property type="match status" value="1"/>
</dbReference>
<dbReference type="HAMAP" id="MF_00108">
    <property type="entry name" value="IspD"/>
    <property type="match status" value="1"/>
</dbReference>
<feature type="site" description="Transition state stabilizer" evidence="14">
    <location>
        <position position="24"/>
    </location>
</feature>
<comment type="similarity">
    <text evidence="7">Belongs to the IspD/TarI cytidylyltransferase family. IspD subfamily.</text>
</comment>
<dbReference type="PANTHER" id="PTHR43181">
    <property type="entry name" value="2-C-METHYL-D-ERYTHRITOL 2,4-CYCLODIPHOSPHATE SYNTHASE, CHLOROPLASTIC"/>
    <property type="match status" value="1"/>
</dbReference>
<evidence type="ECO:0000256" key="5">
    <source>
        <dbReference type="ARBA" id="ARBA00004787"/>
    </source>
</evidence>
<dbReference type="AlphaFoldDB" id="A0A8B6MD37"/>
<comment type="catalytic activity">
    <reaction evidence="2 14">
        <text>2-C-methyl-D-erythritol 4-phosphate + CTP + H(+) = 4-CDP-2-C-methyl-D-erythritol + diphosphate</text>
        <dbReference type="Rhea" id="RHEA:13429"/>
        <dbReference type="ChEBI" id="CHEBI:15378"/>
        <dbReference type="ChEBI" id="CHEBI:33019"/>
        <dbReference type="ChEBI" id="CHEBI:37563"/>
        <dbReference type="ChEBI" id="CHEBI:57823"/>
        <dbReference type="ChEBI" id="CHEBI:58262"/>
        <dbReference type="EC" id="2.7.7.60"/>
    </reaction>
</comment>
<dbReference type="EC" id="2.7.7.60" evidence="14"/>
<comment type="similarity">
    <text evidence="14">In the C-terminal section; belongs to the IspF family.</text>
</comment>
<dbReference type="GO" id="GO:0016114">
    <property type="term" value="P:terpenoid biosynthetic process"/>
    <property type="evidence" value="ECO:0007669"/>
    <property type="project" value="InterPro"/>
</dbReference>
<evidence type="ECO:0000256" key="9">
    <source>
        <dbReference type="ARBA" id="ARBA00022695"/>
    </source>
</evidence>
<dbReference type="Pfam" id="PF01128">
    <property type="entry name" value="IspD"/>
    <property type="match status" value="1"/>
</dbReference>
<evidence type="ECO:0000256" key="11">
    <source>
        <dbReference type="ARBA" id="ARBA00023229"/>
    </source>
</evidence>
<dbReference type="InterPro" id="IPR003526">
    <property type="entry name" value="MECDP_synthase"/>
</dbReference>
<evidence type="ECO:0000313" key="16">
    <source>
        <dbReference type="EMBL" id="VTZ52409.1"/>
    </source>
</evidence>
<evidence type="ECO:0000256" key="8">
    <source>
        <dbReference type="ARBA" id="ARBA00022679"/>
    </source>
</evidence>